<accession>A0A316W3H5</accession>
<dbReference type="EMBL" id="KZ819368">
    <property type="protein sequence ID" value="PWN43658.1"/>
    <property type="molecule type" value="Genomic_DNA"/>
</dbReference>
<protein>
    <submittedName>
        <fullName evidence="1">Uncharacterized protein</fullName>
    </submittedName>
</protein>
<evidence type="ECO:0000313" key="2">
    <source>
        <dbReference type="Proteomes" id="UP000245783"/>
    </source>
</evidence>
<reference evidence="1 2" key="1">
    <citation type="journal article" date="2018" name="Mol. Biol. Evol.">
        <title>Broad Genomic Sampling Reveals a Smut Pathogenic Ancestry of the Fungal Clade Ustilaginomycotina.</title>
        <authorList>
            <person name="Kijpornyongpan T."/>
            <person name="Mondo S.J."/>
            <person name="Barry K."/>
            <person name="Sandor L."/>
            <person name="Lee J."/>
            <person name="Lipzen A."/>
            <person name="Pangilinan J."/>
            <person name="LaButti K."/>
            <person name="Hainaut M."/>
            <person name="Henrissat B."/>
            <person name="Grigoriev I.V."/>
            <person name="Spatafora J.W."/>
            <person name="Aime M.C."/>
        </authorList>
    </citation>
    <scope>NUCLEOTIDE SEQUENCE [LARGE SCALE GENOMIC DNA]</scope>
    <source>
        <strain evidence="1 2">MCA 4658</strain>
    </source>
</reference>
<sequence length="212" mass="23675">MIISTLFCPKMCSSHKYADGHHSDSFRLSNSLPQVLFRSQYQQSRLLAHASVTHLEDKRKREMNASGIVRGRTICTFCNSQGSARYSFTKTIITATECKMVIDQVERPPLSPLIRKPSALLHTHILCDRPGCQSKQSRPSIAPCKGTAQIRNDDHVKSRARRLEDDGHQPLLAGQPFVGVLCTAQQHASSHTLAHRSARAAVHLPFVTRQGW</sequence>
<dbReference type="GeneID" id="37039457"/>
<evidence type="ECO:0000313" key="1">
    <source>
        <dbReference type="EMBL" id="PWN43658.1"/>
    </source>
</evidence>
<gene>
    <name evidence="1" type="ORF">IE81DRAFT_73536</name>
</gene>
<name>A0A316W3H5_9BASI</name>
<organism evidence="1 2">
    <name type="scientific">Ceraceosorus guamensis</name>
    <dbReference type="NCBI Taxonomy" id="1522189"/>
    <lineage>
        <taxon>Eukaryota</taxon>
        <taxon>Fungi</taxon>
        <taxon>Dikarya</taxon>
        <taxon>Basidiomycota</taxon>
        <taxon>Ustilaginomycotina</taxon>
        <taxon>Exobasidiomycetes</taxon>
        <taxon>Ceraceosorales</taxon>
        <taxon>Ceraceosoraceae</taxon>
        <taxon>Ceraceosorus</taxon>
    </lineage>
</organism>
<dbReference type="AlphaFoldDB" id="A0A316W3H5"/>
<keyword evidence="2" id="KW-1185">Reference proteome</keyword>
<dbReference type="InParanoid" id="A0A316W3H5"/>
<dbReference type="Proteomes" id="UP000245783">
    <property type="component" value="Unassembled WGS sequence"/>
</dbReference>
<proteinExistence type="predicted"/>
<dbReference type="RefSeq" id="XP_025370818.1">
    <property type="nucleotide sequence ID" value="XM_025517587.1"/>
</dbReference>